<comment type="caution">
    <text evidence="2">The sequence shown here is derived from an EMBL/GenBank/DDBJ whole genome shotgun (WGS) entry which is preliminary data.</text>
</comment>
<reference evidence="2 3" key="1">
    <citation type="submission" date="2019-03" db="EMBL/GenBank/DDBJ databases">
        <title>First draft genome of Liparis tanakae, snailfish: a comprehensive survey of snailfish specific genes.</title>
        <authorList>
            <person name="Kim W."/>
            <person name="Song I."/>
            <person name="Jeong J.-H."/>
            <person name="Kim D."/>
            <person name="Kim S."/>
            <person name="Ryu S."/>
            <person name="Song J.Y."/>
            <person name="Lee S.K."/>
        </authorList>
    </citation>
    <scope>NUCLEOTIDE SEQUENCE [LARGE SCALE GENOMIC DNA]</scope>
    <source>
        <tissue evidence="2">Muscle</tissue>
    </source>
</reference>
<dbReference type="Proteomes" id="UP000314294">
    <property type="component" value="Unassembled WGS sequence"/>
</dbReference>
<proteinExistence type="predicted"/>
<feature type="region of interest" description="Disordered" evidence="1">
    <location>
        <begin position="86"/>
        <end position="113"/>
    </location>
</feature>
<gene>
    <name evidence="2" type="ORF">EYF80_021788</name>
</gene>
<evidence type="ECO:0000313" key="2">
    <source>
        <dbReference type="EMBL" id="TNN67996.1"/>
    </source>
</evidence>
<sequence>MEEEEVVMRGNVLGGSYIPHYNERYYELSWCFQKWLFAAHPGESISMLAVTVGFTEDLRAPRAATPPRLALSGAVVLNAGHEHSQVPAAQWTARTQPRCTETADGSPPRMNTL</sequence>
<evidence type="ECO:0000256" key="1">
    <source>
        <dbReference type="SAM" id="MobiDB-lite"/>
    </source>
</evidence>
<dbReference type="AlphaFoldDB" id="A0A4Z2HQ83"/>
<organism evidence="2 3">
    <name type="scientific">Liparis tanakae</name>
    <name type="common">Tanaka's snailfish</name>
    <dbReference type="NCBI Taxonomy" id="230148"/>
    <lineage>
        <taxon>Eukaryota</taxon>
        <taxon>Metazoa</taxon>
        <taxon>Chordata</taxon>
        <taxon>Craniata</taxon>
        <taxon>Vertebrata</taxon>
        <taxon>Euteleostomi</taxon>
        <taxon>Actinopterygii</taxon>
        <taxon>Neopterygii</taxon>
        <taxon>Teleostei</taxon>
        <taxon>Neoteleostei</taxon>
        <taxon>Acanthomorphata</taxon>
        <taxon>Eupercaria</taxon>
        <taxon>Perciformes</taxon>
        <taxon>Cottioidei</taxon>
        <taxon>Cottales</taxon>
        <taxon>Liparidae</taxon>
        <taxon>Liparis</taxon>
    </lineage>
</organism>
<accession>A0A4Z2HQ83</accession>
<name>A0A4Z2HQ83_9TELE</name>
<dbReference type="EMBL" id="SRLO01000196">
    <property type="protein sequence ID" value="TNN67996.1"/>
    <property type="molecule type" value="Genomic_DNA"/>
</dbReference>
<protein>
    <submittedName>
        <fullName evidence="2">Uncharacterized protein</fullName>
    </submittedName>
</protein>
<keyword evidence="3" id="KW-1185">Reference proteome</keyword>
<evidence type="ECO:0000313" key="3">
    <source>
        <dbReference type="Proteomes" id="UP000314294"/>
    </source>
</evidence>
<dbReference type="OrthoDB" id="10625572at2759"/>